<dbReference type="HAMAP" id="MF_02087">
    <property type="entry name" value="PLP_homeostasis"/>
    <property type="match status" value="1"/>
</dbReference>
<dbReference type="RefSeq" id="WP_075445622.1">
    <property type="nucleotide sequence ID" value="NZ_FOQK01000031.1"/>
</dbReference>
<evidence type="ECO:0000259" key="5">
    <source>
        <dbReference type="Pfam" id="PF01168"/>
    </source>
</evidence>
<dbReference type="PANTHER" id="PTHR10146">
    <property type="entry name" value="PROLINE SYNTHETASE CO-TRANSCRIBED BACTERIAL HOMOLOG PROTEIN"/>
    <property type="match status" value="1"/>
</dbReference>
<evidence type="ECO:0000313" key="6">
    <source>
        <dbReference type="EMBL" id="SFI36150.1"/>
    </source>
</evidence>
<reference evidence="6 7" key="1">
    <citation type="submission" date="2016-10" db="EMBL/GenBank/DDBJ databases">
        <authorList>
            <person name="de Groot N.N."/>
        </authorList>
    </citation>
    <scope>NUCLEOTIDE SEQUENCE [LARGE SCALE GENOMIC DNA]</scope>
    <source>
        <strain evidence="6 7">Z108</strain>
    </source>
</reference>
<protein>
    <recommendedName>
        <fullName evidence="2">Pyridoxal phosphate homeostasis protein</fullName>
        <shortName evidence="2">PLP homeostasis protein</shortName>
    </recommendedName>
</protein>
<dbReference type="EMBL" id="FOQK01000031">
    <property type="protein sequence ID" value="SFI36150.1"/>
    <property type="molecule type" value="Genomic_DNA"/>
</dbReference>
<evidence type="ECO:0000313" key="7">
    <source>
        <dbReference type="Proteomes" id="UP000183639"/>
    </source>
</evidence>
<comment type="cofactor">
    <cofactor evidence="3">
        <name>pyridoxal 5'-phosphate</name>
        <dbReference type="ChEBI" id="CHEBI:597326"/>
    </cofactor>
</comment>
<evidence type="ECO:0000256" key="2">
    <source>
        <dbReference type="HAMAP-Rule" id="MF_02087"/>
    </source>
</evidence>
<comment type="function">
    <text evidence="2">Pyridoxal 5'-phosphate (PLP)-binding protein, which is involved in PLP homeostasis.</text>
</comment>
<dbReference type="Gene3D" id="3.20.20.10">
    <property type="entry name" value="Alanine racemase"/>
    <property type="match status" value="1"/>
</dbReference>
<keyword evidence="1 2" id="KW-0663">Pyridoxal phosphate</keyword>
<dbReference type="AlphaFoldDB" id="A0A1I3HKX1"/>
<dbReference type="Pfam" id="PF01168">
    <property type="entry name" value="Ala_racemase_N"/>
    <property type="match status" value="1"/>
</dbReference>
<dbReference type="CDD" id="cd00635">
    <property type="entry name" value="PLPDE_III_YBL036c_like"/>
    <property type="match status" value="1"/>
</dbReference>
<dbReference type="OrthoDB" id="9804072at2"/>
<dbReference type="FunFam" id="3.20.20.10:FF:000018">
    <property type="entry name" value="Pyridoxal phosphate homeostasis protein"/>
    <property type="match status" value="1"/>
</dbReference>
<dbReference type="SUPFAM" id="SSF51419">
    <property type="entry name" value="PLP-binding barrel"/>
    <property type="match status" value="1"/>
</dbReference>
<sequence>MIKEKFHEVEAAIAASMERRTRVPKDAPVKLIAVTKNHDVAAMREAIDAGATDVGENRIQEAKEKYAVLDREVTWHLIGHLQTNKAKVAVQIFDLIHSVDTPHLAKALDKEAGKIGKVQDILVQVNLAKEDSKSGVYKEDLRAMLDLVETLPHLCLRGLMCIAPNYEDVELCRPLFREMHEIYQQVKELPYPTANITYLSMGMTHDYPIAVEEGANIVRVGTAIFGPRQY</sequence>
<dbReference type="InterPro" id="IPR029066">
    <property type="entry name" value="PLP-binding_barrel"/>
</dbReference>
<dbReference type="NCBIfam" id="TIGR00044">
    <property type="entry name" value="YggS family pyridoxal phosphate-dependent enzyme"/>
    <property type="match status" value="1"/>
</dbReference>
<name>A0A1I3HKX1_SELRU</name>
<proteinExistence type="inferred from homology"/>
<dbReference type="GO" id="GO:0030170">
    <property type="term" value="F:pyridoxal phosphate binding"/>
    <property type="evidence" value="ECO:0007669"/>
    <property type="project" value="UniProtKB-UniRule"/>
</dbReference>
<gene>
    <name evidence="6" type="ORF">SAMN04487861_13130</name>
</gene>
<feature type="modified residue" description="N6-(pyridoxal phosphate)lysine" evidence="2 3">
    <location>
        <position position="36"/>
    </location>
</feature>
<feature type="domain" description="Alanine racemase N-terminal" evidence="5">
    <location>
        <begin position="26"/>
        <end position="228"/>
    </location>
</feature>
<dbReference type="InterPro" id="IPR011078">
    <property type="entry name" value="PyrdxlP_homeostasis"/>
</dbReference>
<dbReference type="PANTHER" id="PTHR10146:SF14">
    <property type="entry name" value="PYRIDOXAL PHOSPHATE HOMEOSTASIS PROTEIN"/>
    <property type="match status" value="1"/>
</dbReference>
<dbReference type="Proteomes" id="UP000183639">
    <property type="component" value="Unassembled WGS sequence"/>
</dbReference>
<comment type="similarity">
    <text evidence="2 4">Belongs to the pyridoxal phosphate-binding protein YggS/PROSC family.</text>
</comment>
<evidence type="ECO:0000256" key="3">
    <source>
        <dbReference type="PIRSR" id="PIRSR004848-1"/>
    </source>
</evidence>
<dbReference type="InterPro" id="IPR001608">
    <property type="entry name" value="Ala_racemase_N"/>
</dbReference>
<dbReference type="PIRSF" id="PIRSF004848">
    <property type="entry name" value="YBL036c_PLPDEIII"/>
    <property type="match status" value="1"/>
</dbReference>
<organism evidence="6 7">
    <name type="scientific">Selenomonas ruminantium</name>
    <dbReference type="NCBI Taxonomy" id="971"/>
    <lineage>
        <taxon>Bacteria</taxon>
        <taxon>Bacillati</taxon>
        <taxon>Bacillota</taxon>
        <taxon>Negativicutes</taxon>
        <taxon>Selenomonadales</taxon>
        <taxon>Selenomonadaceae</taxon>
        <taxon>Selenomonas</taxon>
    </lineage>
</organism>
<evidence type="ECO:0000256" key="4">
    <source>
        <dbReference type="RuleBase" id="RU004514"/>
    </source>
</evidence>
<accession>A0A1I3HKX1</accession>
<evidence type="ECO:0000256" key="1">
    <source>
        <dbReference type="ARBA" id="ARBA00022898"/>
    </source>
</evidence>